<protein>
    <recommendedName>
        <fullName evidence="2">glucuronosyltransferase</fullName>
        <ecNumber evidence="2">2.4.1.17</ecNumber>
    </recommendedName>
</protein>
<evidence type="ECO:0000256" key="3">
    <source>
        <dbReference type="ARBA" id="ARBA00022676"/>
    </source>
</evidence>
<evidence type="ECO:0000313" key="7">
    <source>
        <dbReference type="WBParaSite" id="ACRNAN_scaffold2665.g24647.t1"/>
    </source>
</evidence>
<dbReference type="InterPro" id="IPR050271">
    <property type="entry name" value="UDP-glycosyltransferase"/>
</dbReference>
<dbReference type="EC" id="2.4.1.17" evidence="2"/>
<dbReference type="PANTHER" id="PTHR48043">
    <property type="entry name" value="EG:EG0003.4 PROTEIN-RELATED"/>
    <property type="match status" value="1"/>
</dbReference>
<comment type="catalytic activity">
    <reaction evidence="5">
        <text>glucuronate acceptor + UDP-alpha-D-glucuronate = acceptor beta-D-glucuronoside + UDP + H(+)</text>
        <dbReference type="Rhea" id="RHEA:21032"/>
        <dbReference type="ChEBI" id="CHEBI:15378"/>
        <dbReference type="ChEBI" id="CHEBI:58052"/>
        <dbReference type="ChEBI" id="CHEBI:58223"/>
        <dbReference type="ChEBI" id="CHEBI:132367"/>
        <dbReference type="ChEBI" id="CHEBI:132368"/>
        <dbReference type="EC" id="2.4.1.17"/>
    </reaction>
</comment>
<sequence length="136" mass="15304">MISNGRIADELARAGHNVTLVEVEFLIKSANFKSANSAQILTLPVRNIPSNNITAGIKMILSSAFDENPGWLANFKRYAVWQKIFNGMCDAFLQEHQNTLEQLKNEKFDIIFAEQLNLCGAGLKEVLKIRTHLWVS</sequence>
<proteinExistence type="inferred from homology"/>
<keyword evidence="6" id="KW-1185">Reference proteome</keyword>
<evidence type="ECO:0000256" key="2">
    <source>
        <dbReference type="ARBA" id="ARBA00012544"/>
    </source>
</evidence>
<evidence type="ECO:0000256" key="1">
    <source>
        <dbReference type="ARBA" id="ARBA00009995"/>
    </source>
</evidence>
<organism evidence="6 7">
    <name type="scientific">Acrobeloides nanus</name>
    <dbReference type="NCBI Taxonomy" id="290746"/>
    <lineage>
        <taxon>Eukaryota</taxon>
        <taxon>Metazoa</taxon>
        <taxon>Ecdysozoa</taxon>
        <taxon>Nematoda</taxon>
        <taxon>Chromadorea</taxon>
        <taxon>Rhabditida</taxon>
        <taxon>Tylenchina</taxon>
        <taxon>Cephalobomorpha</taxon>
        <taxon>Cephaloboidea</taxon>
        <taxon>Cephalobidae</taxon>
        <taxon>Acrobeloides</taxon>
    </lineage>
</organism>
<dbReference type="Proteomes" id="UP000887540">
    <property type="component" value="Unplaced"/>
</dbReference>
<keyword evidence="4" id="KW-0808">Transferase</keyword>
<dbReference type="WBParaSite" id="ACRNAN_scaffold2665.g24647.t1">
    <property type="protein sequence ID" value="ACRNAN_scaffold2665.g24647.t1"/>
    <property type="gene ID" value="ACRNAN_scaffold2665.g24647"/>
</dbReference>
<accession>A0A914DJ48</accession>
<dbReference type="Pfam" id="PF00201">
    <property type="entry name" value="UDPGT"/>
    <property type="match status" value="1"/>
</dbReference>
<dbReference type="SUPFAM" id="SSF53756">
    <property type="entry name" value="UDP-Glycosyltransferase/glycogen phosphorylase"/>
    <property type="match status" value="1"/>
</dbReference>
<dbReference type="InterPro" id="IPR002213">
    <property type="entry name" value="UDP_glucos_trans"/>
</dbReference>
<evidence type="ECO:0000313" key="6">
    <source>
        <dbReference type="Proteomes" id="UP000887540"/>
    </source>
</evidence>
<comment type="similarity">
    <text evidence="1">Belongs to the UDP-glycosyltransferase family.</text>
</comment>
<dbReference type="PANTHER" id="PTHR48043:SF143">
    <property type="entry name" value="UDP-GLUCURONOSYLTRANSFERASE"/>
    <property type="match status" value="1"/>
</dbReference>
<dbReference type="AlphaFoldDB" id="A0A914DJ48"/>
<evidence type="ECO:0000256" key="4">
    <source>
        <dbReference type="ARBA" id="ARBA00022679"/>
    </source>
</evidence>
<evidence type="ECO:0000256" key="5">
    <source>
        <dbReference type="ARBA" id="ARBA00047475"/>
    </source>
</evidence>
<name>A0A914DJ48_9BILA</name>
<reference evidence="7" key="1">
    <citation type="submission" date="2022-11" db="UniProtKB">
        <authorList>
            <consortium name="WormBaseParasite"/>
        </authorList>
    </citation>
    <scope>IDENTIFICATION</scope>
</reference>
<dbReference type="GO" id="GO:0015020">
    <property type="term" value="F:glucuronosyltransferase activity"/>
    <property type="evidence" value="ECO:0007669"/>
    <property type="project" value="UniProtKB-EC"/>
</dbReference>
<keyword evidence="3" id="KW-0328">Glycosyltransferase</keyword>